<feature type="region of interest" description="Disordered" evidence="8">
    <location>
        <begin position="1110"/>
        <end position="1154"/>
    </location>
</feature>
<evidence type="ECO:0000256" key="5">
    <source>
        <dbReference type="ARBA" id="ARBA00022776"/>
    </source>
</evidence>
<comment type="caution">
    <text evidence="10">The sequence shown here is derived from an EMBL/GenBank/DDBJ whole genome shotgun (WGS) entry which is preliminary data.</text>
</comment>
<dbReference type="InterPro" id="IPR027165">
    <property type="entry name" value="CND3"/>
</dbReference>
<dbReference type="InterPro" id="IPR025977">
    <property type="entry name" value="Cnd3_C"/>
</dbReference>
<gene>
    <name evidence="10" type="ORF">IEQ34_006506</name>
</gene>
<evidence type="ECO:0000256" key="7">
    <source>
        <dbReference type="ARBA" id="ARBA00023306"/>
    </source>
</evidence>
<dbReference type="EMBL" id="JAGFBR010000007">
    <property type="protein sequence ID" value="KAH0463720.1"/>
    <property type="molecule type" value="Genomic_DNA"/>
</dbReference>
<keyword evidence="11" id="KW-1185">Reference proteome</keyword>
<name>A0AAV7H6Q8_DENCH</name>
<reference evidence="10 11" key="1">
    <citation type="journal article" date="2021" name="Hortic Res">
        <title>Chromosome-scale assembly of the Dendrobium chrysotoxum genome enhances the understanding of orchid evolution.</title>
        <authorList>
            <person name="Zhang Y."/>
            <person name="Zhang G.Q."/>
            <person name="Zhang D."/>
            <person name="Liu X.D."/>
            <person name="Xu X.Y."/>
            <person name="Sun W.H."/>
            <person name="Yu X."/>
            <person name="Zhu X."/>
            <person name="Wang Z.W."/>
            <person name="Zhao X."/>
            <person name="Zhong W.Y."/>
            <person name="Chen H."/>
            <person name="Yin W.L."/>
            <person name="Huang T."/>
            <person name="Niu S.C."/>
            <person name="Liu Z.J."/>
        </authorList>
    </citation>
    <scope>NUCLEOTIDE SEQUENCE [LARGE SCALE GENOMIC DNA]</scope>
    <source>
        <strain evidence="10">Lindl</strain>
    </source>
</reference>
<evidence type="ECO:0000256" key="8">
    <source>
        <dbReference type="SAM" id="MobiDB-lite"/>
    </source>
</evidence>
<dbReference type="SUPFAM" id="SSF48371">
    <property type="entry name" value="ARM repeat"/>
    <property type="match status" value="1"/>
</dbReference>
<dbReference type="Pfam" id="PF12719">
    <property type="entry name" value="Cnd3"/>
    <property type="match status" value="1"/>
</dbReference>
<evidence type="ECO:0000256" key="2">
    <source>
        <dbReference type="ARBA" id="ARBA00006533"/>
    </source>
</evidence>
<evidence type="ECO:0000313" key="10">
    <source>
        <dbReference type="EMBL" id="KAH0463720.1"/>
    </source>
</evidence>
<dbReference type="GO" id="GO:0000793">
    <property type="term" value="C:condensed chromosome"/>
    <property type="evidence" value="ECO:0007669"/>
    <property type="project" value="TreeGrafter"/>
</dbReference>
<organism evidence="10 11">
    <name type="scientific">Dendrobium chrysotoxum</name>
    <name type="common">Orchid</name>
    <dbReference type="NCBI Taxonomy" id="161865"/>
    <lineage>
        <taxon>Eukaryota</taxon>
        <taxon>Viridiplantae</taxon>
        <taxon>Streptophyta</taxon>
        <taxon>Embryophyta</taxon>
        <taxon>Tracheophyta</taxon>
        <taxon>Spermatophyta</taxon>
        <taxon>Magnoliopsida</taxon>
        <taxon>Liliopsida</taxon>
        <taxon>Asparagales</taxon>
        <taxon>Orchidaceae</taxon>
        <taxon>Epidendroideae</taxon>
        <taxon>Malaxideae</taxon>
        <taxon>Dendrobiinae</taxon>
        <taxon>Dendrobium</taxon>
    </lineage>
</organism>
<feature type="domain" description="Nuclear condensin complex subunit 3 C-terminal" evidence="9">
    <location>
        <begin position="636"/>
        <end position="978"/>
    </location>
</feature>
<dbReference type="AlphaFoldDB" id="A0AAV7H6Q8"/>
<keyword evidence="4" id="KW-0132">Cell division</keyword>
<evidence type="ECO:0000256" key="1">
    <source>
        <dbReference type="ARBA" id="ARBA00004286"/>
    </source>
</evidence>
<protein>
    <recommendedName>
        <fullName evidence="9">Nuclear condensin complex subunit 3 C-terminal domain-containing protein</fullName>
    </recommendedName>
</protein>
<feature type="compositionally biased region" description="Acidic residues" evidence="8">
    <location>
        <begin position="1079"/>
        <end position="1092"/>
    </location>
</feature>
<comment type="subcellular location">
    <subcellularLocation>
        <location evidence="1">Chromosome</location>
    </subcellularLocation>
</comment>
<evidence type="ECO:0000256" key="4">
    <source>
        <dbReference type="ARBA" id="ARBA00022618"/>
    </source>
</evidence>
<dbReference type="Proteomes" id="UP000775213">
    <property type="component" value="Unassembled WGS sequence"/>
</dbReference>
<dbReference type="GO" id="GO:0000796">
    <property type="term" value="C:condensin complex"/>
    <property type="evidence" value="ECO:0007669"/>
    <property type="project" value="InterPro"/>
</dbReference>
<dbReference type="PANTHER" id="PTHR14418">
    <property type="entry name" value="CONDENSIN COMPLEX SUBUNIT 3-RELATED"/>
    <property type="match status" value="1"/>
</dbReference>
<comment type="similarity">
    <text evidence="2">Belongs to the CND3 (condensin subunit 3) family.</text>
</comment>
<dbReference type="GO" id="GO:0051301">
    <property type="term" value="P:cell division"/>
    <property type="evidence" value="ECO:0007669"/>
    <property type="project" value="UniProtKB-KW"/>
</dbReference>
<keyword evidence="5" id="KW-0498">Mitosis</keyword>
<evidence type="ECO:0000256" key="6">
    <source>
        <dbReference type="ARBA" id="ARBA00023067"/>
    </source>
</evidence>
<evidence type="ECO:0000259" key="9">
    <source>
        <dbReference type="Pfam" id="PF12719"/>
    </source>
</evidence>
<accession>A0AAV7H6Q8</accession>
<dbReference type="InterPro" id="IPR011989">
    <property type="entry name" value="ARM-like"/>
</dbReference>
<dbReference type="Gene3D" id="1.25.10.10">
    <property type="entry name" value="Leucine-rich Repeat Variant"/>
    <property type="match status" value="1"/>
</dbReference>
<dbReference type="InterPro" id="IPR016024">
    <property type="entry name" value="ARM-type_fold"/>
</dbReference>
<keyword evidence="6" id="KW-0226">DNA condensation</keyword>
<sequence length="1154" mass="128974">MTELAQSETARLERLLPRRVRMEDLCAGRQGEMARQVQTHARERARGGSRSGYRECGCWQGECRTGMVRDDEVRHVHGRGGSRSIGLLSVECTMKPPRSEIRRESNCDVHEDLPGTTEKQEKIAEDHRLARQIAEILDECRLSHAVHTRKLKELTEIRSAVPNDRFFPSFARAIKPLFDLSRRTPSSERAVRFVAAFAARRDGKNAFACDAFLEEFLRFLLIGTNAAHRAARFRSCHIISEIIMRLPDDAEVSDEVWDEVIESMKHRLEDKVPTIRGFAVCALSRFASDTENSNIVELFLRILSQEQNADVRKMIVLSLPPSNTTSSSVVKSTLDVSESVRKAAYFVLGSKFPLQSLSIKLRTAVLQRGLSDRSPLVMKECFKMLKEEWLTKCCNRDPLVLLRYLDVETYESVGEAVMDALLKDGMVHLKEGQCIRQYLCKSEGSDGNCTSGIQLMEAEASLYWRTLCRHLQNEAQVKGSDAANTTGTEAVVYASEASEKNDLLETVLPETVSDYVDLVRAHLLAGSTYRFVSRQLLLLGAMLDFSDSTNRKVASSFVQELLLRPLECDVDDDGNKIVMGDGVSLGGDRHWSSAVAELARKVYAAAGEFEASVSSVLKELIQPCRERTADFMQWMHCLAVAALLLENIESLRPLQGKNIEPSELLHSLLLPGAKQAHLDVQRASTRCLCLFGLRERRPSGAIVKQLRLLFIDGPTPVSVMACMALVDLITWHGPAELNRAIDLDPEHSLSDTTNYSSVDSLNLENTGSTGVINLLHAAMEKDISCETNQSDDEENLHSILGGGFAKFLLWSEKYPSIPICSHHLFLRRLIILYFSDETKEMKRLTQCLSVFFEHYPALGCVSKVFIPVMRSMWPGVYGNPGGSSTMVFKKRKLAVQASRFMLQMMQMPLFSKELEDDHSSDKSPKSLSLSAEPKLEIDCREGGLGIRIAAEVVNYSEKKTSAAKSYLAALCRIVVLIQFRSEEQEAIKCMRGFMHGMISAISNDKDLVKELNLMAARLRSLDLQPDQELPQDHAAAIFEKLGLDGNLKFDSSVMPPVTPAPVSARTAPVRRRPRRLALCDDDDDDDDDEDDDAAATFEVPITPSVVNIRSQRASKTVAMSRMTTKANIHFSDDEDDDRDRSVLTSEDESDEGTE</sequence>
<evidence type="ECO:0000256" key="3">
    <source>
        <dbReference type="ARBA" id="ARBA00022454"/>
    </source>
</evidence>
<feature type="compositionally biased region" description="Acidic residues" evidence="8">
    <location>
        <begin position="1145"/>
        <end position="1154"/>
    </location>
</feature>
<dbReference type="PANTHER" id="PTHR14418:SF5">
    <property type="entry name" value="CONDENSIN COMPLEX SUBUNIT 3"/>
    <property type="match status" value="1"/>
</dbReference>
<proteinExistence type="inferred from homology"/>
<feature type="region of interest" description="Disordered" evidence="8">
    <location>
        <begin position="1052"/>
        <end position="1092"/>
    </location>
</feature>
<keyword evidence="3" id="KW-0158">Chromosome</keyword>
<dbReference type="GO" id="GO:0007076">
    <property type="term" value="P:mitotic chromosome condensation"/>
    <property type="evidence" value="ECO:0007669"/>
    <property type="project" value="InterPro"/>
</dbReference>
<keyword evidence="7" id="KW-0131">Cell cycle</keyword>
<evidence type="ECO:0000313" key="11">
    <source>
        <dbReference type="Proteomes" id="UP000775213"/>
    </source>
</evidence>